<dbReference type="PANTHER" id="PTHR43571:SF1">
    <property type="entry name" value="NADP-SPECIFIC GLUTAMATE DEHYDROGENASE 1-RELATED"/>
    <property type="match status" value="1"/>
</dbReference>
<dbReference type="InterPro" id="IPR036291">
    <property type="entry name" value="NAD(P)-bd_dom_sf"/>
</dbReference>
<dbReference type="InterPro" id="IPR006097">
    <property type="entry name" value="Glu/Leu/Phe/Val/Trp_DH_dimer"/>
</dbReference>
<dbReference type="AlphaFoldDB" id="A0A6N8SBP7"/>
<dbReference type="Gene3D" id="3.40.50.10860">
    <property type="entry name" value="Leucine Dehydrogenase, chain A, domain 1"/>
    <property type="match status" value="1"/>
</dbReference>
<evidence type="ECO:0000256" key="3">
    <source>
        <dbReference type="ARBA" id="ARBA00011643"/>
    </source>
</evidence>
<dbReference type="InterPro" id="IPR006096">
    <property type="entry name" value="Glu/Leu/Phe/Val/Trp_DH_C"/>
</dbReference>
<keyword evidence="8" id="KW-0520">NAD</keyword>
<dbReference type="Gene3D" id="1.10.285.10">
    <property type="entry name" value="Glutamate Dehydrogenase, chain A, domain 3"/>
    <property type="match status" value="2"/>
</dbReference>
<dbReference type="GO" id="GO:0000166">
    <property type="term" value="F:nucleotide binding"/>
    <property type="evidence" value="ECO:0007669"/>
    <property type="project" value="UniProtKB-KW"/>
</dbReference>
<accession>A0A6N8SBP7</accession>
<dbReference type="SUPFAM" id="SSF51735">
    <property type="entry name" value="NAD(P)-binding Rossmann-fold domains"/>
    <property type="match status" value="1"/>
</dbReference>
<evidence type="ECO:0000256" key="9">
    <source>
        <dbReference type="PIRSR" id="PIRSR000185-3"/>
    </source>
</evidence>
<dbReference type="CDD" id="cd05313">
    <property type="entry name" value="NAD_bind_2_Glu_DH"/>
    <property type="match status" value="1"/>
</dbReference>
<dbReference type="EMBL" id="WUMK01000005">
    <property type="protein sequence ID" value="MXN46339.1"/>
    <property type="molecule type" value="Genomic_DNA"/>
</dbReference>
<dbReference type="InterPro" id="IPR006095">
    <property type="entry name" value="Glu/Leu/Phe/Val/Trp_DH"/>
</dbReference>
<comment type="caution">
    <text evidence="12">The sequence shown here is derived from an EMBL/GenBank/DDBJ whole genome shotgun (WGS) entry which is preliminary data.</text>
</comment>
<dbReference type="Proteomes" id="UP000435802">
    <property type="component" value="Unassembled WGS sequence"/>
</dbReference>
<name>A0A6N8SBP7_9HYPH</name>
<feature type="domain" description="Glutamate/phenylalanine/leucine/valine/L-tryptophan dehydrogenase C-terminal" evidence="11">
    <location>
        <begin position="206"/>
        <end position="447"/>
    </location>
</feature>
<dbReference type="PIRSF" id="PIRSF000185">
    <property type="entry name" value="Glu_DH"/>
    <property type="match status" value="1"/>
</dbReference>
<dbReference type="GO" id="GO:0006537">
    <property type="term" value="P:glutamate biosynthetic process"/>
    <property type="evidence" value="ECO:0007669"/>
    <property type="project" value="TreeGrafter"/>
</dbReference>
<feature type="binding site" evidence="8">
    <location>
        <position position="117"/>
    </location>
    <ligand>
        <name>substrate</name>
    </ligand>
</feature>
<feature type="binding site" evidence="8">
    <location>
        <position position="244"/>
    </location>
    <ligand>
        <name>NAD(+)</name>
        <dbReference type="ChEBI" id="CHEBI:57540"/>
    </ligand>
</feature>
<dbReference type="FunFam" id="3.40.50.10860:FF:000002">
    <property type="entry name" value="Glutamate dehydrogenase"/>
    <property type="match status" value="1"/>
</dbReference>
<dbReference type="RefSeq" id="WP_160860261.1">
    <property type="nucleotide sequence ID" value="NZ_WUMK01000005.1"/>
</dbReference>
<sequence>MVNVDEKLEPILNEVLRRNAGEQEFHQAVREVLESLGRVVAKHPKYADNALIERICEPERQIIFRVPWVDDKGQVQINRGFRVQFNSALGPYKGGIRFHPSVNVGIIKFLGFEQTFKNALTGMPIGGGKGGSDFNPRGRSDGEIMRFCQSFMTELHRHIGEYTDVPAGDIGVGGREIGYMFGQYKRLTNRYEAGVLTGKALFYGGSRARREATGYGATYFAERMLATKGEGFEGKQTVVSGSGNVAIYTIEKVIEFGGKVIACSDSGGYVVDENGIDLQLLKEIKEVRRERISEYARRKGTGCHYIEGGSIWDVPCSVAMPSATQNELTGKDAKTLIKNGVLAVVEGANMPTTPEAVRQFQDANVLFAPGKAANAGGVATSALEMQQNASRDSWTFEQTEKRLATIMHNIHDVCAETAEEYGASRDYVLGANIAGFVRVAEAMDALGVI</sequence>
<comment type="subunit">
    <text evidence="3">Homohexamer.</text>
</comment>
<feature type="binding site" evidence="8">
    <location>
        <position position="114"/>
    </location>
    <ligand>
        <name>substrate</name>
    </ligand>
</feature>
<dbReference type="InterPro" id="IPR033922">
    <property type="entry name" value="NAD_bind_Glu_DH"/>
</dbReference>
<dbReference type="InterPro" id="IPR014362">
    <property type="entry name" value="Glu_DH"/>
</dbReference>
<feature type="binding site" evidence="8">
    <location>
        <position position="381"/>
    </location>
    <ligand>
        <name>substrate</name>
    </ligand>
</feature>
<feature type="active site" description="Proton donor" evidence="7">
    <location>
        <position position="129"/>
    </location>
</feature>
<protein>
    <recommendedName>
        <fullName evidence="6">Glutamate dehydrogenase</fullName>
    </recommendedName>
</protein>
<dbReference type="NCBIfam" id="NF006929">
    <property type="entry name" value="PRK09414.1"/>
    <property type="match status" value="1"/>
</dbReference>
<keyword evidence="13" id="KW-1185">Reference proteome</keyword>
<feature type="binding site" evidence="8">
    <location>
        <position position="213"/>
    </location>
    <ligand>
        <name>NAD(+)</name>
        <dbReference type="ChEBI" id="CHEBI:57540"/>
    </ligand>
</feature>
<dbReference type="OrthoDB" id="9803297at2"/>
<dbReference type="SUPFAM" id="SSF53223">
    <property type="entry name" value="Aminoacid dehydrogenase-like, N-terminal domain"/>
    <property type="match status" value="1"/>
</dbReference>
<evidence type="ECO:0000256" key="7">
    <source>
        <dbReference type="PIRSR" id="PIRSR000185-1"/>
    </source>
</evidence>
<evidence type="ECO:0000259" key="11">
    <source>
        <dbReference type="SMART" id="SM00839"/>
    </source>
</evidence>
<dbReference type="FunFam" id="3.40.50.720:FF:000030">
    <property type="entry name" value="Glutamate dehydrogenase"/>
    <property type="match status" value="1"/>
</dbReference>
<dbReference type="Pfam" id="PF02812">
    <property type="entry name" value="ELFV_dehydrog_N"/>
    <property type="match status" value="1"/>
</dbReference>
<dbReference type="FunFam" id="1.10.285.10:FF:000008">
    <property type="entry name" value="Glutamate dehydrogenase"/>
    <property type="match status" value="1"/>
</dbReference>
<gene>
    <name evidence="12" type="ORF">GR138_14175</name>
</gene>
<feature type="binding site" evidence="8">
    <location>
        <position position="93"/>
    </location>
    <ligand>
        <name>substrate</name>
    </ligand>
</feature>
<dbReference type="Pfam" id="PF00208">
    <property type="entry name" value="ELFV_dehydrog"/>
    <property type="match status" value="1"/>
</dbReference>
<dbReference type="PANTHER" id="PTHR43571">
    <property type="entry name" value="NADP-SPECIFIC GLUTAMATE DEHYDROGENASE 1-RELATED"/>
    <property type="match status" value="1"/>
</dbReference>
<comment type="function">
    <text evidence="1">Catalyzes the reversible oxidative deamination of glutamate to alpha-ketoglutarate and ammonia.</text>
</comment>
<dbReference type="FunFam" id="1.10.285.10:FF:000001">
    <property type="entry name" value="Glutamate dehydrogenase"/>
    <property type="match status" value="1"/>
</dbReference>
<dbReference type="SMART" id="SM00839">
    <property type="entry name" value="ELFV_dehydrog"/>
    <property type="match status" value="1"/>
</dbReference>
<comment type="similarity">
    <text evidence="2 6 10">Belongs to the Glu/Leu/Phe/Val dehydrogenases family.</text>
</comment>
<dbReference type="InterPro" id="IPR050724">
    <property type="entry name" value="Glu_Leu_Phe_Val_DH"/>
</dbReference>
<keyword evidence="4 6" id="KW-0560">Oxidoreductase</keyword>
<comment type="catalytic activity">
    <reaction evidence="5">
        <text>L-glutamate + NADP(+) + H2O = 2-oxoglutarate + NH4(+) + NADPH + H(+)</text>
        <dbReference type="Rhea" id="RHEA:11612"/>
        <dbReference type="ChEBI" id="CHEBI:15377"/>
        <dbReference type="ChEBI" id="CHEBI:15378"/>
        <dbReference type="ChEBI" id="CHEBI:16810"/>
        <dbReference type="ChEBI" id="CHEBI:28938"/>
        <dbReference type="ChEBI" id="CHEBI:29985"/>
        <dbReference type="ChEBI" id="CHEBI:57783"/>
        <dbReference type="ChEBI" id="CHEBI:58349"/>
        <dbReference type="EC" id="1.4.1.4"/>
    </reaction>
</comment>
<evidence type="ECO:0000256" key="4">
    <source>
        <dbReference type="ARBA" id="ARBA00023002"/>
    </source>
</evidence>
<dbReference type="InterPro" id="IPR046346">
    <property type="entry name" value="Aminoacid_DH-like_N_sf"/>
</dbReference>
<evidence type="ECO:0000256" key="8">
    <source>
        <dbReference type="PIRSR" id="PIRSR000185-2"/>
    </source>
</evidence>
<dbReference type="GO" id="GO:0004354">
    <property type="term" value="F:glutamate dehydrogenase (NADP+) activity"/>
    <property type="evidence" value="ECO:0007669"/>
    <property type="project" value="UniProtKB-EC"/>
</dbReference>
<organism evidence="12 13">
    <name type="scientific">Shinella kummerowiae</name>
    <dbReference type="NCBI Taxonomy" id="417745"/>
    <lineage>
        <taxon>Bacteria</taxon>
        <taxon>Pseudomonadati</taxon>
        <taxon>Pseudomonadota</taxon>
        <taxon>Alphaproteobacteria</taxon>
        <taxon>Hyphomicrobiales</taxon>
        <taxon>Rhizobiaceae</taxon>
        <taxon>Shinella</taxon>
    </lineage>
</organism>
<proteinExistence type="inferred from homology"/>
<evidence type="ECO:0000256" key="1">
    <source>
        <dbReference type="ARBA" id="ARBA00003868"/>
    </source>
</evidence>
<dbReference type="Gene3D" id="3.40.50.720">
    <property type="entry name" value="NAD(P)-binding Rossmann-like Domain"/>
    <property type="match status" value="1"/>
</dbReference>
<feature type="binding site" evidence="8">
    <location>
        <position position="168"/>
    </location>
    <ligand>
        <name>substrate</name>
    </ligand>
</feature>
<evidence type="ECO:0000256" key="6">
    <source>
        <dbReference type="PIRNR" id="PIRNR000185"/>
    </source>
</evidence>
<evidence type="ECO:0000256" key="2">
    <source>
        <dbReference type="ARBA" id="ARBA00006382"/>
    </source>
</evidence>
<keyword evidence="8" id="KW-0547">Nucleotide-binding</keyword>
<evidence type="ECO:0000313" key="12">
    <source>
        <dbReference type="EMBL" id="MXN46339.1"/>
    </source>
</evidence>
<evidence type="ECO:0000256" key="10">
    <source>
        <dbReference type="RuleBase" id="RU004417"/>
    </source>
</evidence>
<evidence type="ECO:0000313" key="13">
    <source>
        <dbReference type="Proteomes" id="UP000435802"/>
    </source>
</evidence>
<feature type="site" description="Important for catalysis" evidence="9">
    <location>
        <position position="169"/>
    </location>
</feature>
<dbReference type="GO" id="GO:0005829">
    <property type="term" value="C:cytosol"/>
    <property type="evidence" value="ECO:0007669"/>
    <property type="project" value="TreeGrafter"/>
</dbReference>
<reference evidence="12 13" key="1">
    <citation type="submission" date="2019-12" db="EMBL/GenBank/DDBJ databases">
        <title>Shinella kummerowiae sp. nov., a symbiotic bacterium isolated from root nodules of the herbal legume Kummerowia stipulacea.</title>
        <authorList>
            <person name="Gao J."/>
        </authorList>
    </citation>
    <scope>NUCLEOTIDE SEQUENCE [LARGE SCALE GENOMIC DNA]</scope>
    <source>
        <strain evidence="12 13">CCBAU 25048</strain>
    </source>
</reference>
<dbReference type="PRINTS" id="PR00082">
    <property type="entry name" value="GLFDHDRGNASE"/>
</dbReference>
<evidence type="ECO:0000256" key="5">
    <source>
        <dbReference type="ARBA" id="ARBA00048584"/>
    </source>
</evidence>